<name>A0A0K0DJ56_ANGCA</name>
<evidence type="ECO:0000313" key="2">
    <source>
        <dbReference type="WBParaSite" id="ACAC_0001140401-mRNA-1"/>
    </source>
</evidence>
<dbReference type="GO" id="GO:0016020">
    <property type="term" value="C:membrane"/>
    <property type="evidence" value="ECO:0007669"/>
    <property type="project" value="InterPro"/>
</dbReference>
<evidence type="ECO:0000313" key="1">
    <source>
        <dbReference type="Proteomes" id="UP000035642"/>
    </source>
</evidence>
<dbReference type="WBParaSite" id="ACAC_0001140401-mRNA-1">
    <property type="protein sequence ID" value="ACAC_0001140401-mRNA-1"/>
    <property type="gene ID" value="ACAC_0001140401"/>
</dbReference>
<sequence>MESSLNVSIAENAYAYAYCIYRLQGVYELRIYDGASRGTRLTMGVELQRRFETMKNCFGQLETDIEWIEYQYIFGTSLKHNNRKYAHISRSARNGFYTVADLPAVKPLKDLTGTLHLLCTGNRMHSLDFRIHITHRNHHPPTFTKSEYRFYVPMTLSVGAKVGNMEVHDNDPVIYNSERSLSFTQEQPLLAVHSDGSLILKEELSTRAPFKPIRMEVFAIDYGSPQLFSLANLTIVPVTVSRKNGLVAEVQGLRVNVATEDYQIFEWEAPYYGQPLKYRLTIARGEAMQYEEELDGRTNVALTKVSRLLTALLLLDKTDLGLTCDGECGSGGIPLCYYGAFNRVEQFADFRGAHCQCFHGFVGVGCEKTGPYNMENDKQKVERKCIWNKQLGRAVWGRQKETEKCKPQVR</sequence>
<reference evidence="2" key="2">
    <citation type="submission" date="2017-02" db="UniProtKB">
        <authorList>
            <consortium name="WormBaseParasite"/>
        </authorList>
    </citation>
    <scope>IDENTIFICATION</scope>
</reference>
<organism evidence="1 2">
    <name type="scientific">Angiostrongylus cantonensis</name>
    <name type="common">Rat lungworm</name>
    <dbReference type="NCBI Taxonomy" id="6313"/>
    <lineage>
        <taxon>Eukaryota</taxon>
        <taxon>Metazoa</taxon>
        <taxon>Ecdysozoa</taxon>
        <taxon>Nematoda</taxon>
        <taxon>Chromadorea</taxon>
        <taxon>Rhabditida</taxon>
        <taxon>Rhabditina</taxon>
        <taxon>Rhabditomorpha</taxon>
        <taxon>Strongyloidea</taxon>
        <taxon>Metastrongylidae</taxon>
        <taxon>Angiostrongylus</taxon>
    </lineage>
</organism>
<dbReference type="Proteomes" id="UP000035642">
    <property type="component" value="Unassembled WGS sequence"/>
</dbReference>
<dbReference type="Gene3D" id="2.60.40.60">
    <property type="entry name" value="Cadherins"/>
    <property type="match status" value="1"/>
</dbReference>
<dbReference type="GO" id="GO:0005509">
    <property type="term" value="F:calcium ion binding"/>
    <property type="evidence" value="ECO:0007669"/>
    <property type="project" value="InterPro"/>
</dbReference>
<dbReference type="AlphaFoldDB" id="A0A0K0DJ56"/>
<keyword evidence="1" id="KW-1185">Reference proteome</keyword>
<proteinExistence type="predicted"/>
<accession>A0A0K0DJ56</accession>
<dbReference type="InterPro" id="IPR015919">
    <property type="entry name" value="Cadherin-like_sf"/>
</dbReference>
<protein>
    <submittedName>
        <fullName evidence="2">Cadherin domain-containing protein</fullName>
    </submittedName>
</protein>
<dbReference type="SUPFAM" id="SSF49313">
    <property type="entry name" value="Cadherin-like"/>
    <property type="match status" value="1"/>
</dbReference>
<reference evidence="1" key="1">
    <citation type="submission" date="2012-09" db="EMBL/GenBank/DDBJ databases">
        <authorList>
            <person name="Martin A.A."/>
        </authorList>
    </citation>
    <scope>NUCLEOTIDE SEQUENCE</scope>
</reference>
<dbReference type="CDD" id="cd11304">
    <property type="entry name" value="Cadherin_repeat"/>
    <property type="match status" value="1"/>
</dbReference>